<dbReference type="AlphaFoldDB" id="A0A150MKD6"/>
<name>A0A150MKD6_9BACL</name>
<sequence>MAFLQKIEPYVVSGDPIVQQFVLQALEEYPHVPNEWTERLIEKAVRSHGKHREILWDLRNHSLSERALLLLIEGLKREKAGEARPYFNLLDNVEPALAIKYKAELKPYISNGTWELYELLLHGTKEEVWREYERMLALLEENVSYNDLQFRRTKKIAAALVRNGWMTEAEIDDILQAEKEEWFSFAGVFAVYAAGRLKLEKHIPLLASLLVKDDDILLEEVVSALLGFQSDAVVKAVAPYVEKQESVIFAISVLANTKSTLAVDVLKNAYRREMDDDIKSLLFEALCQQLSEEALPEINEYMEKRRNAAMIDTELIAYGFYRVMGIEHPNLEKWGQIALEKEKRYEQLQHQLPLKVPYRNVNKIGRNDPCPCGSGKKYKKCCGA</sequence>
<dbReference type="Proteomes" id="UP000075324">
    <property type="component" value="Unassembled WGS sequence"/>
</dbReference>
<dbReference type="RefSeq" id="WP_062678840.1">
    <property type="nucleotide sequence ID" value="NZ_CP133588.1"/>
</dbReference>
<dbReference type="EMBL" id="LQYW01000147">
    <property type="protein sequence ID" value="KYD24775.1"/>
    <property type="molecule type" value="Genomic_DNA"/>
</dbReference>
<accession>A0A150MKD6</accession>
<protein>
    <submittedName>
        <fullName evidence="1">Uncharacterized protein</fullName>
    </submittedName>
</protein>
<evidence type="ECO:0000313" key="1">
    <source>
        <dbReference type="EMBL" id="KYD24775.1"/>
    </source>
</evidence>
<dbReference type="SUPFAM" id="SSF103642">
    <property type="entry name" value="Sec-C motif"/>
    <property type="match status" value="1"/>
</dbReference>
<dbReference type="InterPro" id="IPR004027">
    <property type="entry name" value="SEC_C_motif"/>
</dbReference>
<dbReference type="Gene3D" id="3.10.450.50">
    <property type="match status" value="1"/>
</dbReference>
<dbReference type="PANTHER" id="PTHR33747:SF1">
    <property type="entry name" value="ADENYLATE CYCLASE-ASSOCIATED CAP C-TERMINAL DOMAIN-CONTAINING PROTEIN"/>
    <property type="match status" value="1"/>
</dbReference>
<dbReference type="Pfam" id="PF02810">
    <property type="entry name" value="SEC-C"/>
    <property type="match status" value="1"/>
</dbReference>
<evidence type="ECO:0000313" key="2">
    <source>
        <dbReference type="Proteomes" id="UP000075324"/>
    </source>
</evidence>
<comment type="caution">
    <text evidence="1">The sequence shown here is derived from an EMBL/GenBank/DDBJ whole genome shotgun (WGS) entry which is preliminary data.</text>
</comment>
<gene>
    <name evidence="1" type="ORF">B4110_1558</name>
</gene>
<organism evidence="1 2">
    <name type="scientific">Parageobacillus toebii</name>
    <dbReference type="NCBI Taxonomy" id="153151"/>
    <lineage>
        <taxon>Bacteria</taxon>
        <taxon>Bacillati</taxon>
        <taxon>Bacillota</taxon>
        <taxon>Bacilli</taxon>
        <taxon>Bacillales</taxon>
        <taxon>Anoxybacillaceae</taxon>
        <taxon>Parageobacillus</taxon>
    </lineage>
</organism>
<dbReference type="PATRIC" id="fig|153151.4.peg.1206"/>
<reference evidence="1 2" key="1">
    <citation type="submission" date="2016-01" db="EMBL/GenBank/DDBJ databases">
        <title>Draft Genome Sequences of Seven Thermophilic Sporeformers Isolated from Foods.</title>
        <authorList>
            <person name="Berendsen E.M."/>
            <person name="Wells-Bennik M.H."/>
            <person name="Krawcyk A.O."/>
            <person name="De Jong A."/>
            <person name="Holsappel S."/>
            <person name="Eijlander R.T."/>
            <person name="Kuipers O.P."/>
        </authorList>
    </citation>
    <scope>NUCLEOTIDE SEQUENCE [LARGE SCALE GENOMIC DNA]</scope>
    <source>
        <strain evidence="1 2">B4110</strain>
    </source>
</reference>
<dbReference type="PANTHER" id="PTHR33747">
    <property type="entry name" value="UPF0225 PROTEIN SCO1677"/>
    <property type="match status" value="1"/>
</dbReference>
<proteinExistence type="predicted"/>